<dbReference type="Proteomes" id="UP000308600">
    <property type="component" value="Unassembled WGS sequence"/>
</dbReference>
<keyword evidence="2" id="KW-1185">Reference proteome</keyword>
<accession>A0ACD3B1H0</accession>
<evidence type="ECO:0000313" key="1">
    <source>
        <dbReference type="EMBL" id="TFK71077.1"/>
    </source>
</evidence>
<proteinExistence type="predicted"/>
<organism evidence="1 2">
    <name type="scientific">Pluteus cervinus</name>
    <dbReference type="NCBI Taxonomy" id="181527"/>
    <lineage>
        <taxon>Eukaryota</taxon>
        <taxon>Fungi</taxon>
        <taxon>Dikarya</taxon>
        <taxon>Basidiomycota</taxon>
        <taxon>Agaricomycotina</taxon>
        <taxon>Agaricomycetes</taxon>
        <taxon>Agaricomycetidae</taxon>
        <taxon>Agaricales</taxon>
        <taxon>Pluteineae</taxon>
        <taxon>Pluteaceae</taxon>
        <taxon>Pluteus</taxon>
    </lineage>
</organism>
<gene>
    <name evidence="1" type="ORF">BDN72DRAFT_765613</name>
</gene>
<dbReference type="EMBL" id="ML208303">
    <property type="protein sequence ID" value="TFK71077.1"/>
    <property type="molecule type" value="Genomic_DNA"/>
</dbReference>
<reference evidence="1 2" key="1">
    <citation type="journal article" date="2019" name="Nat. Ecol. Evol.">
        <title>Megaphylogeny resolves global patterns of mushroom evolution.</title>
        <authorList>
            <person name="Varga T."/>
            <person name="Krizsan K."/>
            <person name="Foldi C."/>
            <person name="Dima B."/>
            <person name="Sanchez-Garcia M."/>
            <person name="Sanchez-Ramirez S."/>
            <person name="Szollosi G.J."/>
            <person name="Szarkandi J.G."/>
            <person name="Papp V."/>
            <person name="Albert L."/>
            <person name="Andreopoulos W."/>
            <person name="Angelini C."/>
            <person name="Antonin V."/>
            <person name="Barry K.W."/>
            <person name="Bougher N.L."/>
            <person name="Buchanan P."/>
            <person name="Buyck B."/>
            <person name="Bense V."/>
            <person name="Catcheside P."/>
            <person name="Chovatia M."/>
            <person name="Cooper J."/>
            <person name="Damon W."/>
            <person name="Desjardin D."/>
            <person name="Finy P."/>
            <person name="Geml J."/>
            <person name="Haridas S."/>
            <person name="Hughes K."/>
            <person name="Justo A."/>
            <person name="Karasinski D."/>
            <person name="Kautmanova I."/>
            <person name="Kiss B."/>
            <person name="Kocsube S."/>
            <person name="Kotiranta H."/>
            <person name="LaButti K.M."/>
            <person name="Lechner B.E."/>
            <person name="Liimatainen K."/>
            <person name="Lipzen A."/>
            <person name="Lukacs Z."/>
            <person name="Mihaltcheva S."/>
            <person name="Morgado L.N."/>
            <person name="Niskanen T."/>
            <person name="Noordeloos M.E."/>
            <person name="Ohm R.A."/>
            <person name="Ortiz-Santana B."/>
            <person name="Ovrebo C."/>
            <person name="Racz N."/>
            <person name="Riley R."/>
            <person name="Savchenko A."/>
            <person name="Shiryaev A."/>
            <person name="Soop K."/>
            <person name="Spirin V."/>
            <person name="Szebenyi C."/>
            <person name="Tomsovsky M."/>
            <person name="Tulloss R.E."/>
            <person name="Uehling J."/>
            <person name="Grigoriev I.V."/>
            <person name="Vagvolgyi C."/>
            <person name="Papp T."/>
            <person name="Martin F.M."/>
            <person name="Miettinen O."/>
            <person name="Hibbett D.S."/>
            <person name="Nagy L.G."/>
        </authorList>
    </citation>
    <scope>NUCLEOTIDE SEQUENCE [LARGE SCALE GENOMIC DNA]</scope>
    <source>
        <strain evidence="1 2">NL-1719</strain>
    </source>
</reference>
<sequence>MIIWDVIVGQPVGQPLQGHCSIVTSVAYSSDGRYVVSGSWDHTVRIWDASTGQPVGQPLQGHSNIVSSVAYSPDGRHVASGSHDKTVRIWDASTGQPVGQPLQGHSGMVTSVAYSPNGRHVVSGSYDTTVRIWDAGIGQPVDQKQQLQDISFSGSSFILFPTTKHLLPHTCSQDLTTPCIPCSGVFSSNDLSSNAVLASAILQTSASHQWVTFDNKHILWLPFYLCAQLYAPTVAIISHDPLQCKITFDWTKFVHGDEWTSVFTPLVEPLDTTSMSLNQSVMLLK</sequence>
<protein>
    <submittedName>
        <fullName evidence="1">WD40 repeat-like protein</fullName>
    </submittedName>
</protein>
<evidence type="ECO:0000313" key="2">
    <source>
        <dbReference type="Proteomes" id="UP000308600"/>
    </source>
</evidence>
<name>A0ACD3B1H0_9AGAR</name>